<sequence>MDFDSHYDKNAAADALQLVVSAQLDVVKNTSTNAVQLVNLLQTDNLVVQETGNKQKPIWRLGIMNSDGAIEEELSIRMHGILTRVDLTAGSLFRCDAAKVANLCQRIEIVGLNSQLFTEAIQNVVALHSAFERFFGPDRVIPVNVGDSYSGHRMICTCLYLSKAGPDSAPEVPFGMGVDPLGELAKYRKSGLIHTSENQVTYFRSADDGNAGSKHDTVYEAFPASFRAGDIVEVQGSVIGFATKSQKIKTIFQMSSLTLIHSTQSKEAEKARAKAGPPSLPAVTLKRKKWHEQEDREVVKTRRKLKDLDISSAGPPKEGEE</sequence>
<gene>
    <name evidence="2" type="ORF">R3P38DRAFT_3209270</name>
</gene>
<feature type="region of interest" description="Disordered" evidence="1">
    <location>
        <begin position="268"/>
        <end position="321"/>
    </location>
</feature>
<dbReference type="AlphaFoldDB" id="A0AAW0AI25"/>
<evidence type="ECO:0000256" key="1">
    <source>
        <dbReference type="SAM" id="MobiDB-lite"/>
    </source>
</evidence>
<reference evidence="2 3" key="1">
    <citation type="journal article" date="2024" name="J Genomics">
        <title>Draft genome sequencing and assembly of Favolaschia claudopus CIRM-BRFM 2984 isolated from oak limbs.</title>
        <authorList>
            <person name="Navarro D."/>
            <person name="Drula E."/>
            <person name="Chaduli D."/>
            <person name="Cazenave R."/>
            <person name="Ahrendt S."/>
            <person name="Wang J."/>
            <person name="Lipzen A."/>
            <person name="Daum C."/>
            <person name="Barry K."/>
            <person name="Grigoriev I.V."/>
            <person name="Favel A."/>
            <person name="Rosso M.N."/>
            <person name="Martin F."/>
        </authorList>
    </citation>
    <scope>NUCLEOTIDE SEQUENCE [LARGE SCALE GENOMIC DNA]</scope>
    <source>
        <strain evidence="2 3">CIRM-BRFM 2984</strain>
    </source>
</reference>
<proteinExistence type="predicted"/>
<feature type="compositionally biased region" description="Basic and acidic residues" evidence="1">
    <location>
        <begin position="291"/>
        <end position="300"/>
    </location>
</feature>
<name>A0AAW0AI25_9AGAR</name>
<accession>A0AAW0AI25</accession>
<dbReference type="Proteomes" id="UP001362999">
    <property type="component" value="Unassembled WGS sequence"/>
</dbReference>
<keyword evidence="3" id="KW-1185">Reference proteome</keyword>
<dbReference type="EMBL" id="JAWWNJ010000064">
    <property type="protein sequence ID" value="KAK7012660.1"/>
    <property type="molecule type" value="Genomic_DNA"/>
</dbReference>
<protein>
    <submittedName>
        <fullName evidence="2">Uncharacterized protein</fullName>
    </submittedName>
</protein>
<evidence type="ECO:0000313" key="2">
    <source>
        <dbReference type="EMBL" id="KAK7012660.1"/>
    </source>
</evidence>
<evidence type="ECO:0000313" key="3">
    <source>
        <dbReference type="Proteomes" id="UP001362999"/>
    </source>
</evidence>
<comment type="caution">
    <text evidence="2">The sequence shown here is derived from an EMBL/GenBank/DDBJ whole genome shotgun (WGS) entry which is preliminary data.</text>
</comment>
<organism evidence="2 3">
    <name type="scientific">Favolaschia claudopus</name>
    <dbReference type="NCBI Taxonomy" id="2862362"/>
    <lineage>
        <taxon>Eukaryota</taxon>
        <taxon>Fungi</taxon>
        <taxon>Dikarya</taxon>
        <taxon>Basidiomycota</taxon>
        <taxon>Agaricomycotina</taxon>
        <taxon>Agaricomycetes</taxon>
        <taxon>Agaricomycetidae</taxon>
        <taxon>Agaricales</taxon>
        <taxon>Marasmiineae</taxon>
        <taxon>Mycenaceae</taxon>
        <taxon>Favolaschia</taxon>
    </lineage>
</organism>